<evidence type="ECO:0000313" key="2">
    <source>
        <dbReference type="Proteomes" id="UP000321234"/>
    </source>
</evidence>
<accession>A0A5C8Z5P2</accession>
<dbReference type="OrthoDB" id="4827262at2"/>
<gene>
    <name evidence="1" type="ORF">FMM08_20795</name>
</gene>
<comment type="caution">
    <text evidence="1">The sequence shown here is derived from an EMBL/GenBank/DDBJ whole genome shotgun (WGS) entry which is preliminary data.</text>
</comment>
<dbReference type="EMBL" id="VKAC01000016">
    <property type="protein sequence ID" value="TXR52240.1"/>
    <property type="molecule type" value="Genomic_DNA"/>
</dbReference>
<dbReference type="Proteomes" id="UP000321234">
    <property type="component" value="Unassembled WGS sequence"/>
</dbReference>
<sequence length="187" mass="19127">MSREGPALAALTARLAAAPRDALDPGVVALAVVDDALTALGGPPLDGALRRRLASGPLGSAEGRTGAVLASWLVLSPAWRAAQPDPRAALAVVEALAGSLAPVLPPAQWVGDPAGREEAARAALRAAGMRPAGEDDAVAEDRWTAVSSALRASAMAEVAQEVRRAQELARALAERRAREAAAQYTHV</sequence>
<proteinExistence type="predicted"/>
<organism evidence="1 2">
    <name type="scientific">Quadrisphaera setariae</name>
    <dbReference type="NCBI Taxonomy" id="2593304"/>
    <lineage>
        <taxon>Bacteria</taxon>
        <taxon>Bacillati</taxon>
        <taxon>Actinomycetota</taxon>
        <taxon>Actinomycetes</taxon>
        <taxon>Kineosporiales</taxon>
        <taxon>Kineosporiaceae</taxon>
        <taxon>Quadrisphaera</taxon>
    </lineage>
</organism>
<dbReference type="RefSeq" id="WP_147928259.1">
    <property type="nucleotide sequence ID" value="NZ_VKAC01000016.1"/>
</dbReference>
<reference evidence="1 2" key="1">
    <citation type="submission" date="2019-07" db="EMBL/GenBank/DDBJ databases">
        <title>Quadrisphaera sp. strain DD2A genome sequencing and assembly.</title>
        <authorList>
            <person name="Kim I."/>
        </authorList>
    </citation>
    <scope>NUCLEOTIDE SEQUENCE [LARGE SCALE GENOMIC DNA]</scope>
    <source>
        <strain evidence="1 2">DD2A</strain>
    </source>
</reference>
<evidence type="ECO:0000313" key="1">
    <source>
        <dbReference type="EMBL" id="TXR52240.1"/>
    </source>
</evidence>
<keyword evidence="2" id="KW-1185">Reference proteome</keyword>
<protein>
    <submittedName>
        <fullName evidence="1">Uncharacterized protein</fullName>
    </submittedName>
</protein>
<dbReference type="AlphaFoldDB" id="A0A5C8Z5P2"/>
<name>A0A5C8Z5P2_9ACTN</name>